<feature type="transmembrane region" description="Helical" evidence="7">
    <location>
        <begin position="79"/>
        <end position="97"/>
    </location>
</feature>
<feature type="transmembrane region" description="Helical" evidence="7">
    <location>
        <begin position="229"/>
        <end position="248"/>
    </location>
</feature>
<dbReference type="AlphaFoldDB" id="A0A7G7W606"/>
<dbReference type="GO" id="GO:0015293">
    <property type="term" value="F:symporter activity"/>
    <property type="evidence" value="ECO:0007669"/>
    <property type="project" value="UniProtKB-UniRule"/>
</dbReference>
<name>A0A7G7W606_9BACT</name>
<reference evidence="9 10" key="1">
    <citation type="submission" date="2020-08" db="EMBL/GenBank/DDBJ databases">
        <title>Hymenobacter sp. S2-20-2 genome sequencing.</title>
        <authorList>
            <person name="Jin L."/>
        </authorList>
    </citation>
    <scope>NUCLEOTIDE SEQUENCE [LARGE SCALE GENOMIC DNA]</scope>
    <source>
        <strain evidence="9 10">S2-20-2</strain>
    </source>
</reference>
<dbReference type="Pfam" id="PF01566">
    <property type="entry name" value="Nramp"/>
    <property type="match status" value="1"/>
</dbReference>
<keyword evidence="4 7" id="KW-0769">Symport</keyword>
<dbReference type="NCBIfam" id="NF037982">
    <property type="entry name" value="Nramp_1"/>
    <property type="match status" value="1"/>
</dbReference>
<keyword evidence="5 7" id="KW-1133">Transmembrane helix</keyword>
<dbReference type="GO" id="GO:0005886">
    <property type="term" value="C:plasma membrane"/>
    <property type="evidence" value="ECO:0007669"/>
    <property type="project" value="UniProtKB-SubCell"/>
</dbReference>
<evidence type="ECO:0000313" key="9">
    <source>
        <dbReference type="EMBL" id="QNH61799.1"/>
    </source>
</evidence>
<evidence type="ECO:0000256" key="6">
    <source>
        <dbReference type="ARBA" id="ARBA00023136"/>
    </source>
</evidence>
<feature type="transmembrane region" description="Helical" evidence="7">
    <location>
        <begin position="367"/>
        <end position="385"/>
    </location>
</feature>
<feature type="transmembrane region" description="Helical" evidence="7">
    <location>
        <begin position="269"/>
        <end position="295"/>
    </location>
</feature>
<feature type="transmembrane region" description="Helical" evidence="7">
    <location>
        <begin position="183"/>
        <end position="204"/>
    </location>
</feature>
<gene>
    <name evidence="7" type="primary">mntH</name>
    <name evidence="9" type="ORF">H4317_16860</name>
</gene>
<protein>
    <recommendedName>
        <fullName evidence="7">Divalent metal cation transporter MntH</fullName>
    </recommendedName>
</protein>
<feature type="transmembrane region" description="Helical" evidence="7">
    <location>
        <begin position="429"/>
        <end position="450"/>
    </location>
</feature>
<evidence type="ECO:0000256" key="3">
    <source>
        <dbReference type="ARBA" id="ARBA00022692"/>
    </source>
</evidence>
<keyword evidence="2 7" id="KW-0813">Transport</keyword>
<dbReference type="PANTHER" id="PTHR11706:SF33">
    <property type="entry name" value="NATURAL RESISTANCE-ASSOCIATED MACROPHAGE PROTEIN 2"/>
    <property type="match status" value="1"/>
</dbReference>
<keyword evidence="7" id="KW-0406">Ion transport</keyword>
<dbReference type="GO" id="GO:0005384">
    <property type="term" value="F:manganese ion transmembrane transporter activity"/>
    <property type="evidence" value="ECO:0007669"/>
    <property type="project" value="TreeGrafter"/>
</dbReference>
<feature type="region of interest" description="Disordered" evidence="8">
    <location>
        <begin position="1"/>
        <end position="20"/>
    </location>
</feature>
<dbReference type="GO" id="GO:0046872">
    <property type="term" value="F:metal ion binding"/>
    <property type="evidence" value="ECO:0007669"/>
    <property type="project" value="UniProtKB-UniRule"/>
</dbReference>
<evidence type="ECO:0000256" key="4">
    <source>
        <dbReference type="ARBA" id="ARBA00022847"/>
    </source>
</evidence>
<dbReference type="GO" id="GO:0015086">
    <property type="term" value="F:cadmium ion transmembrane transporter activity"/>
    <property type="evidence" value="ECO:0007669"/>
    <property type="project" value="TreeGrafter"/>
</dbReference>
<dbReference type="RefSeq" id="WP_185887721.1">
    <property type="nucleotide sequence ID" value="NZ_CP060202.1"/>
</dbReference>
<evidence type="ECO:0000256" key="5">
    <source>
        <dbReference type="ARBA" id="ARBA00022989"/>
    </source>
</evidence>
<feature type="transmembrane region" description="Helical" evidence="7">
    <location>
        <begin position="315"/>
        <end position="335"/>
    </location>
</feature>
<comment type="similarity">
    <text evidence="7">Belongs to the NRAMP family.</text>
</comment>
<dbReference type="InterPro" id="IPR001046">
    <property type="entry name" value="NRAMP_fam"/>
</dbReference>
<evidence type="ECO:0000256" key="1">
    <source>
        <dbReference type="ARBA" id="ARBA00004141"/>
    </source>
</evidence>
<evidence type="ECO:0000256" key="2">
    <source>
        <dbReference type="ARBA" id="ARBA00022448"/>
    </source>
</evidence>
<evidence type="ECO:0000256" key="7">
    <source>
        <dbReference type="HAMAP-Rule" id="MF_00221"/>
    </source>
</evidence>
<evidence type="ECO:0000313" key="10">
    <source>
        <dbReference type="Proteomes" id="UP000515489"/>
    </source>
</evidence>
<comment type="subcellular location">
    <subcellularLocation>
        <location evidence="7">Cell membrane</location>
        <topology evidence="7">Multi-pass membrane protein</topology>
    </subcellularLocation>
    <subcellularLocation>
        <location evidence="1">Membrane</location>
        <topology evidence="1">Multi-pass membrane protein</topology>
    </subcellularLocation>
</comment>
<dbReference type="NCBIfam" id="NF001923">
    <property type="entry name" value="PRK00701.1"/>
    <property type="match status" value="1"/>
</dbReference>
<dbReference type="Proteomes" id="UP000515489">
    <property type="component" value="Chromosome"/>
</dbReference>
<keyword evidence="3 7" id="KW-0812">Transmembrane</keyword>
<keyword evidence="6 7" id="KW-0472">Membrane</keyword>
<dbReference type="EMBL" id="CP060202">
    <property type="protein sequence ID" value="QNH61799.1"/>
    <property type="molecule type" value="Genomic_DNA"/>
</dbReference>
<evidence type="ECO:0000256" key="8">
    <source>
        <dbReference type="SAM" id="MobiDB-lite"/>
    </source>
</evidence>
<feature type="transmembrane region" description="Helical" evidence="7">
    <location>
        <begin position="157"/>
        <end position="176"/>
    </location>
</feature>
<dbReference type="NCBIfam" id="TIGR01197">
    <property type="entry name" value="nramp"/>
    <property type="match status" value="1"/>
</dbReference>
<proteinExistence type="inferred from homology"/>
<feature type="transmembrane region" description="Helical" evidence="7">
    <location>
        <begin position="127"/>
        <end position="151"/>
    </location>
</feature>
<organism evidence="9 10">
    <name type="scientific">Hymenobacter sediminicola</name>
    <dbReference type="NCBI Taxonomy" id="2761579"/>
    <lineage>
        <taxon>Bacteria</taxon>
        <taxon>Pseudomonadati</taxon>
        <taxon>Bacteroidota</taxon>
        <taxon>Cytophagia</taxon>
        <taxon>Cytophagales</taxon>
        <taxon>Hymenobacteraceae</taxon>
        <taxon>Hymenobacter</taxon>
    </lineage>
</organism>
<dbReference type="PANTHER" id="PTHR11706">
    <property type="entry name" value="SOLUTE CARRIER PROTEIN FAMILY 11 MEMBER"/>
    <property type="match status" value="1"/>
</dbReference>
<dbReference type="KEGG" id="hsk:H4317_16860"/>
<dbReference type="GO" id="GO:0034755">
    <property type="term" value="P:iron ion transmembrane transport"/>
    <property type="evidence" value="ECO:0007669"/>
    <property type="project" value="TreeGrafter"/>
</dbReference>
<dbReference type="HAMAP" id="MF_00221">
    <property type="entry name" value="NRAMP"/>
    <property type="match status" value="1"/>
</dbReference>
<sequence length="455" mass="48956">MTPALQPPPTRPVPPADAGWRRARTSVSLSEVHASIKVPATDASFWRKMRAFWGPGLMVAVGYMDPGNWATDIAGGSQFGYTLLSVILVSNLFAMLLQHLAAKLGIVTGRDLAQACRDHFPKPVSMVLWFLCEIAIAACDLAEVIGSAIALNLLFGLPLPWGVVLTILDVLVVLLFQSRGFRVIESIIAGLTVVIFGCFLYEIIVSDPDYFGILGGLVPQPQVVTNPKMLYIAIGILGATVMPHNLYLHSSIVQTRAIEQTEPGKRMAIKFATIDSTVALFLAFFVNAAILITAAAAFHRNGLHDVADISDAHKLLAPVLGAGAASAVFAVALLASGQNSTLTGTLAGQIVMEGFLDLKLRPWLRRLITRAIAVVPALIVTLIYGEKGTGELLVLSQVILSFQLSFAVVPLVLFTSSKAKMGVFVNRPWVQVLAWIVSGIIIVLNVYLLYETFFG</sequence>
<comment type="function">
    <text evidence="7">H(+)-stimulated, divalent metal cation uptake system.</text>
</comment>
<dbReference type="PRINTS" id="PR00447">
    <property type="entry name" value="NATRESASSCMP"/>
</dbReference>
<feature type="compositionally biased region" description="Pro residues" evidence="8">
    <location>
        <begin position="1"/>
        <end position="15"/>
    </location>
</feature>
<keyword evidence="7" id="KW-1003">Cell membrane</keyword>
<accession>A0A7G7W606</accession>
<keyword evidence="10" id="KW-1185">Reference proteome</keyword>
<feature type="transmembrane region" description="Helical" evidence="7">
    <location>
        <begin position="397"/>
        <end position="417"/>
    </location>
</feature>